<reference evidence="8 10" key="1">
    <citation type="submission" date="2016-02" db="EMBL/GenBank/DDBJ databases">
        <authorList>
            <person name="Holder M.E."/>
            <person name="Ajami N.J."/>
            <person name="Petrosino J.F."/>
        </authorList>
    </citation>
    <scope>NUCLEOTIDE SEQUENCE [LARGE SCALE GENOMIC DNA]</scope>
    <source>
        <strain evidence="8 10">CCUG 32990</strain>
    </source>
</reference>
<keyword evidence="7" id="KW-0346">Stress response</keyword>
<keyword evidence="4" id="KW-0255">Endonuclease</keyword>
<dbReference type="AlphaFoldDB" id="A0AAX2GYB2"/>
<name>A0AAX2GYB2_9FLAO</name>
<protein>
    <submittedName>
        <fullName evidence="9">YcfA-like protein</fullName>
    </submittedName>
</protein>
<proteinExistence type="inferred from homology"/>
<dbReference type="InterPro" id="IPR038570">
    <property type="entry name" value="HicA_sf"/>
</dbReference>
<accession>A0AAX2GYB2</accession>
<evidence type="ECO:0000256" key="6">
    <source>
        <dbReference type="ARBA" id="ARBA00022884"/>
    </source>
</evidence>
<dbReference type="Proteomes" id="UP000065822">
    <property type="component" value="Chromosome"/>
</dbReference>
<dbReference type="KEGG" id="chg:AXF12_05995"/>
<evidence type="ECO:0000256" key="5">
    <source>
        <dbReference type="ARBA" id="ARBA00022801"/>
    </source>
</evidence>
<sequence>MKVSELRRKLEKAGWYLYRSGSNHDIYRHKDSDKQIPLERHQTKEVAKGTERAILKLAGLL</sequence>
<evidence type="ECO:0000256" key="3">
    <source>
        <dbReference type="ARBA" id="ARBA00022722"/>
    </source>
</evidence>
<keyword evidence="2" id="KW-1277">Toxin-antitoxin system</keyword>
<dbReference type="EMBL" id="CP014227">
    <property type="protein sequence ID" value="AMD85108.1"/>
    <property type="molecule type" value="Genomic_DNA"/>
</dbReference>
<evidence type="ECO:0000313" key="8">
    <source>
        <dbReference type="EMBL" id="AMD85108.1"/>
    </source>
</evidence>
<keyword evidence="5" id="KW-0378">Hydrolase</keyword>
<evidence type="ECO:0000256" key="7">
    <source>
        <dbReference type="ARBA" id="ARBA00023016"/>
    </source>
</evidence>
<dbReference type="Proteomes" id="UP000215539">
    <property type="component" value="Chromosome 1"/>
</dbReference>
<evidence type="ECO:0000313" key="11">
    <source>
        <dbReference type="Proteomes" id="UP000215539"/>
    </source>
</evidence>
<dbReference type="Gene3D" id="3.30.920.30">
    <property type="entry name" value="Hypothetical protein"/>
    <property type="match status" value="1"/>
</dbReference>
<dbReference type="GO" id="GO:0016787">
    <property type="term" value="F:hydrolase activity"/>
    <property type="evidence" value="ECO:0007669"/>
    <property type="project" value="UniProtKB-KW"/>
</dbReference>
<dbReference type="InterPro" id="IPR012933">
    <property type="entry name" value="HicA_mRNA_interferase"/>
</dbReference>
<keyword evidence="6" id="KW-0694">RNA-binding</keyword>
<evidence type="ECO:0000313" key="9">
    <source>
        <dbReference type="EMBL" id="SNV04965.1"/>
    </source>
</evidence>
<evidence type="ECO:0000256" key="4">
    <source>
        <dbReference type="ARBA" id="ARBA00022759"/>
    </source>
</evidence>
<keyword evidence="3" id="KW-0540">Nuclease</keyword>
<evidence type="ECO:0000313" key="10">
    <source>
        <dbReference type="Proteomes" id="UP000065822"/>
    </source>
</evidence>
<dbReference type="RefSeq" id="WP_066429196.1">
    <property type="nucleotide sequence ID" value="NZ_CP014227.1"/>
</dbReference>
<organism evidence="9 11">
    <name type="scientific">Capnocytophaga haemolytica</name>
    <dbReference type="NCBI Taxonomy" id="45243"/>
    <lineage>
        <taxon>Bacteria</taxon>
        <taxon>Pseudomonadati</taxon>
        <taxon>Bacteroidota</taxon>
        <taxon>Flavobacteriia</taxon>
        <taxon>Flavobacteriales</taxon>
        <taxon>Flavobacteriaceae</taxon>
        <taxon>Capnocytophaga</taxon>
    </lineage>
</organism>
<keyword evidence="10" id="KW-1185">Reference proteome</keyword>
<reference evidence="9 11" key="2">
    <citation type="submission" date="2017-06" db="EMBL/GenBank/DDBJ databases">
        <authorList>
            <consortium name="Pathogen Informatics"/>
        </authorList>
    </citation>
    <scope>NUCLEOTIDE SEQUENCE [LARGE SCALE GENOMIC DNA]</scope>
    <source>
        <strain evidence="9 11">NCTC12947</strain>
    </source>
</reference>
<dbReference type="GO" id="GO:0003729">
    <property type="term" value="F:mRNA binding"/>
    <property type="evidence" value="ECO:0007669"/>
    <property type="project" value="InterPro"/>
</dbReference>
<comment type="similarity">
    <text evidence="1">Belongs to the HicA mRNA interferase family.</text>
</comment>
<evidence type="ECO:0000256" key="2">
    <source>
        <dbReference type="ARBA" id="ARBA00022649"/>
    </source>
</evidence>
<evidence type="ECO:0000256" key="1">
    <source>
        <dbReference type="ARBA" id="ARBA00006620"/>
    </source>
</evidence>
<dbReference type="EMBL" id="LT906449">
    <property type="protein sequence ID" value="SNV04965.1"/>
    <property type="molecule type" value="Genomic_DNA"/>
</dbReference>
<dbReference type="SUPFAM" id="SSF54786">
    <property type="entry name" value="YcfA/nrd intein domain"/>
    <property type="match status" value="1"/>
</dbReference>
<gene>
    <name evidence="8" type="ORF">AXF12_05995</name>
    <name evidence="9" type="ORF">SAMEA44541418_00518</name>
</gene>
<dbReference type="Pfam" id="PF07927">
    <property type="entry name" value="HicA_toxin"/>
    <property type="match status" value="1"/>
</dbReference>
<dbReference type="GO" id="GO:0004519">
    <property type="term" value="F:endonuclease activity"/>
    <property type="evidence" value="ECO:0007669"/>
    <property type="project" value="UniProtKB-KW"/>
</dbReference>